<evidence type="ECO:0000259" key="1">
    <source>
        <dbReference type="PROSITE" id="PS51186"/>
    </source>
</evidence>
<dbReference type="AlphaFoldDB" id="A0AB94IJ82"/>
<accession>A0AB94IJ82</accession>
<dbReference type="GO" id="GO:0016747">
    <property type="term" value="F:acyltransferase activity, transferring groups other than amino-acyl groups"/>
    <property type="evidence" value="ECO:0007669"/>
    <property type="project" value="InterPro"/>
</dbReference>
<feature type="domain" description="N-acetyltransferase" evidence="1">
    <location>
        <begin position="5"/>
        <end position="160"/>
    </location>
</feature>
<gene>
    <name evidence="2" type="ORF">BAVI_19324</name>
</gene>
<dbReference type="RefSeq" id="WP_024030033.1">
    <property type="nucleotide sequence ID" value="NZ_ALAN01000105.1"/>
</dbReference>
<dbReference type="InterPro" id="IPR016181">
    <property type="entry name" value="Acyl_CoA_acyltransferase"/>
</dbReference>
<evidence type="ECO:0000313" key="3">
    <source>
        <dbReference type="Proteomes" id="UP000018877"/>
    </source>
</evidence>
<dbReference type="Pfam" id="PF00583">
    <property type="entry name" value="Acetyltransf_1"/>
    <property type="match status" value="1"/>
</dbReference>
<dbReference type="InterPro" id="IPR000182">
    <property type="entry name" value="GNAT_dom"/>
</dbReference>
<dbReference type="SUPFAM" id="SSF55729">
    <property type="entry name" value="Acyl-CoA N-acyltransferases (Nat)"/>
    <property type="match status" value="1"/>
</dbReference>
<reference evidence="2 3" key="1">
    <citation type="journal article" date="2014" name="Environ. Microbiol.">
        <title>The nitrate-ammonifying and nosZ-carrying bacterium Bacillus vireti is a potent source and sink for nitric and nitrous oxide under high nitrate conditions.</title>
        <authorList>
            <person name="Mania D."/>
            <person name="Heylen K."/>
            <person name="van Spanning R.J."/>
            <person name="Frostegard A."/>
        </authorList>
    </citation>
    <scope>NUCLEOTIDE SEQUENCE [LARGE SCALE GENOMIC DNA]</scope>
    <source>
        <strain evidence="2 3">LMG 21834</strain>
    </source>
</reference>
<dbReference type="Proteomes" id="UP000018877">
    <property type="component" value="Unassembled WGS sequence"/>
</dbReference>
<evidence type="ECO:0000313" key="2">
    <source>
        <dbReference type="EMBL" id="ETI67098.1"/>
    </source>
</evidence>
<dbReference type="Gene3D" id="3.40.630.30">
    <property type="match status" value="1"/>
</dbReference>
<comment type="caution">
    <text evidence="2">The sequence shown here is derived from an EMBL/GenBank/DDBJ whole genome shotgun (WGS) entry which is preliminary data.</text>
</comment>
<sequence>MIKLVKVLKEEENILHNLIQFYIYEFSQYIPAIALKSDGSYKPFDLTDCWSNPNLHPFFIKKENELIGFAIVESATDIEPNAILEFFIVRKYAGKGYGKMAACELFNLFPGKWFVTQVEKNYPAQAFWRSTISKFTGGKFSERYDENRKSIQEFDTNLLV</sequence>
<protein>
    <recommendedName>
        <fullName evidence="1">N-acetyltransferase domain-containing protein</fullName>
    </recommendedName>
</protein>
<dbReference type="EMBL" id="ALAN01000105">
    <property type="protein sequence ID" value="ETI67098.1"/>
    <property type="molecule type" value="Genomic_DNA"/>
</dbReference>
<proteinExistence type="predicted"/>
<dbReference type="PROSITE" id="PS51186">
    <property type="entry name" value="GNAT"/>
    <property type="match status" value="1"/>
</dbReference>
<keyword evidence="3" id="KW-1185">Reference proteome</keyword>
<name>A0AB94IJ82_9BACI</name>
<organism evidence="2 3">
    <name type="scientific">Neobacillus vireti LMG 21834</name>
    <dbReference type="NCBI Taxonomy" id="1131730"/>
    <lineage>
        <taxon>Bacteria</taxon>
        <taxon>Bacillati</taxon>
        <taxon>Bacillota</taxon>
        <taxon>Bacilli</taxon>
        <taxon>Bacillales</taxon>
        <taxon>Bacillaceae</taxon>
        <taxon>Neobacillus</taxon>
    </lineage>
</organism>
<dbReference type="CDD" id="cd04301">
    <property type="entry name" value="NAT_SF"/>
    <property type="match status" value="1"/>
</dbReference>